<dbReference type="AlphaFoldDB" id="A0A1B9GK85"/>
<sequence length="643" mass="69652">MAAGLSEVSPEASYTSPIASHAAPNDQTPSSAFAELAHAHLRHAQPKTHDLAAMLEPDHRPGGLPTTASANHFLATSDPVYSRPRLPRPVRKTPIPASSELSRLVHVYFSNRWPNYPIFYKSRFMVDVIDPIIHGTRTADDSAYFFLYMVMAIASIDSPGSEDMPSAIDYYTAATSFYLEDLIAADNLATIQGLLLLTGFALSDPRAVSLWHVTGLTIRMCIDHRLHQVPQIALNESDGLHTELKRRIFWCAFALDRSVSIALNQPLALPTEQITTALPILIDDPASAQNGAPGSPDIAAFVHTLRLRGQSGLIHATLHCPSEEPTLSECVSRPKLSADDIGAWRGEMRQKLEAWNDTAPRYPAPVTSTYKSKDWFMIAKSYTLLVLYRPSALYPESSPDVMQVCADASMTLIASYFRLYTLAKVTYTWVALHSLFLATITALYALQQSPTLRQSTSYEVVQMNLRGCSTLFAAMSQQWPAAKQCRLVAEYLTAQTLALFEQDAKAARDAAEAAMSGQSLPRRQAPDVPAWPSSGTLGQTSTCDRNTAAAASTISPESGFGDHFLDIQTDLNAWLELVDPSSLSTGGPTMDAAAFEGLNFGLDSLGPTLSGIMTPAIGGASGTSLSAADLDALLSSLPGFDRR</sequence>
<gene>
    <name evidence="10" type="ORF">I316_06828</name>
</gene>
<dbReference type="GO" id="GO:0000981">
    <property type="term" value="F:DNA-binding transcription factor activity, RNA polymerase II-specific"/>
    <property type="evidence" value="ECO:0007669"/>
    <property type="project" value="TreeGrafter"/>
</dbReference>
<dbReference type="GO" id="GO:0006351">
    <property type="term" value="P:DNA-templated transcription"/>
    <property type="evidence" value="ECO:0007669"/>
    <property type="project" value="InterPro"/>
</dbReference>
<reference evidence="11" key="2">
    <citation type="submission" date="2013-12" db="EMBL/GenBank/DDBJ databases">
        <title>Evolution of pathogenesis and genome organization in the Tremellales.</title>
        <authorList>
            <person name="Cuomo C."/>
            <person name="Litvintseva A."/>
            <person name="Heitman J."/>
            <person name="Chen Y."/>
            <person name="Sun S."/>
            <person name="Springer D."/>
            <person name="Dromer F."/>
            <person name="Young S."/>
            <person name="Zeng Q."/>
            <person name="Chapman S."/>
            <person name="Gujja S."/>
            <person name="Saif S."/>
            <person name="Birren B."/>
        </authorList>
    </citation>
    <scope>NUCLEOTIDE SEQUENCE [LARGE SCALE GENOMIC DNA]</scope>
    <source>
        <strain evidence="11">BCC8398</strain>
    </source>
</reference>
<evidence type="ECO:0000259" key="9">
    <source>
        <dbReference type="SMART" id="SM00906"/>
    </source>
</evidence>
<feature type="domain" description="Xylanolytic transcriptional activator regulatory" evidence="9">
    <location>
        <begin position="210"/>
        <end position="285"/>
    </location>
</feature>
<evidence type="ECO:0000313" key="10">
    <source>
        <dbReference type="EMBL" id="OCF31426.1"/>
    </source>
</evidence>
<reference evidence="10 11" key="1">
    <citation type="submission" date="2013-07" db="EMBL/GenBank/DDBJ databases">
        <title>The Genome Sequence of Cryptococcus heveanensis BCC8398.</title>
        <authorList>
            <consortium name="The Broad Institute Genome Sequencing Platform"/>
            <person name="Cuomo C."/>
            <person name="Litvintseva A."/>
            <person name="Chen Y."/>
            <person name="Heitman J."/>
            <person name="Sun S."/>
            <person name="Springer D."/>
            <person name="Dromer F."/>
            <person name="Young S.K."/>
            <person name="Zeng Q."/>
            <person name="Gargeya S."/>
            <person name="Fitzgerald M."/>
            <person name="Abouelleil A."/>
            <person name="Alvarado L."/>
            <person name="Berlin A.M."/>
            <person name="Chapman S.B."/>
            <person name="Dewar J."/>
            <person name="Goldberg J."/>
            <person name="Griggs A."/>
            <person name="Gujja S."/>
            <person name="Hansen M."/>
            <person name="Howarth C."/>
            <person name="Imamovic A."/>
            <person name="Larimer J."/>
            <person name="McCowan C."/>
            <person name="Murphy C."/>
            <person name="Pearson M."/>
            <person name="Priest M."/>
            <person name="Roberts A."/>
            <person name="Saif S."/>
            <person name="Shea T."/>
            <person name="Sykes S."/>
            <person name="Wortman J."/>
            <person name="Nusbaum C."/>
            <person name="Birren B."/>
        </authorList>
    </citation>
    <scope>NUCLEOTIDE SEQUENCE [LARGE SCALE GENOMIC DNA]</scope>
    <source>
        <strain evidence="10 11">BCC8398</strain>
    </source>
</reference>
<keyword evidence="6" id="KW-0804">Transcription</keyword>
<dbReference type="CDD" id="cd12148">
    <property type="entry name" value="fungal_TF_MHR"/>
    <property type="match status" value="1"/>
</dbReference>
<keyword evidence="3" id="KW-0862">Zinc</keyword>
<evidence type="ECO:0000256" key="8">
    <source>
        <dbReference type="SAM" id="MobiDB-lite"/>
    </source>
</evidence>
<feature type="region of interest" description="Disordered" evidence="8">
    <location>
        <begin position="1"/>
        <end position="28"/>
    </location>
</feature>
<evidence type="ECO:0000256" key="6">
    <source>
        <dbReference type="ARBA" id="ARBA00023163"/>
    </source>
</evidence>
<dbReference type="EMBL" id="KV700134">
    <property type="protein sequence ID" value="OCF31426.1"/>
    <property type="molecule type" value="Genomic_DNA"/>
</dbReference>
<comment type="subcellular location">
    <subcellularLocation>
        <location evidence="1">Nucleus</location>
    </subcellularLocation>
</comment>
<dbReference type="GO" id="GO:0005634">
    <property type="term" value="C:nucleus"/>
    <property type="evidence" value="ECO:0007669"/>
    <property type="project" value="UniProtKB-SubCell"/>
</dbReference>
<dbReference type="SMART" id="SM00906">
    <property type="entry name" value="Fungal_trans"/>
    <property type="match status" value="1"/>
</dbReference>
<evidence type="ECO:0000313" key="11">
    <source>
        <dbReference type="Proteomes" id="UP000092666"/>
    </source>
</evidence>
<proteinExistence type="predicted"/>
<evidence type="ECO:0000256" key="5">
    <source>
        <dbReference type="ARBA" id="ARBA00023125"/>
    </source>
</evidence>
<dbReference type="Pfam" id="PF04082">
    <property type="entry name" value="Fungal_trans"/>
    <property type="match status" value="1"/>
</dbReference>
<organism evidence="10 11">
    <name type="scientific">Kwoniella heveanensis BCC8398</name>
    <dbReference type="NCBI Taxonomy" id="1296120"/>
    <lineage>
        <taxon>Eukaryota</taxon>
        <taxon>Fungi</taxon>
        <taxon>Dikarya</taxon>
        <taxon>Basidiomycota</taxon>
        <taxon>Agaricomycotina</taxon>
        <taxon>Tremellomycetes</taxon>
        <taxon>Tremellales</taxon>
        <taxon>Cryptococcaceae</taxon>
        <taxon>Kwoniella</taxon>
    </lineage>
</organism>
<dbReference type="PANTHER" id="PTHR47782">
    <property type="entry name" value="ZN(II)2CYS6 TRANSCRIPTION FACTOR (EUROFUNG)-RELATED"/>
    <property type="match status" value="1"/>
</dbReference>
<keyword evidence="2" id="KW-0479">Metal-binding</keyword>
<evidence type="ECO:0000256" key="3">
    <source>
        <dbReference type="ARBA" id="ARBA00022833"/>
    </source>
</evidence>
<keyword evidence="7" id="KW-0539">Nucleus</keyword>
<dbReference type="InterPro" id="IPR007219">
    <property type="entry name" value="XnlR_reg_dom"/>
</dbReference>
<accession>A0A1B9GK85</accession>
<evidence type="ECO:0000256" key="7">
    <source>
        <dbReference type="ARBA" id="ARBA00023242"/>
    </source>
</evidence>
<dbReference type="GO" id="GO:0045944">
    <property type="term" value="P:positive regulation of transcription by RNA polymerase II"/>
    <property type="evidence" value="ECO:0007669"/>
    <property type="project" value="TreeGrafter"/>
</dbReference>
<dbReference type="GO" id="GO:0043565">
    <property type="term" value="F:sequence-specific DNA binding"/>
    <property type="evidence" value="ECO:0007669"/>
    <property type="project" value="TreeGrafter"/>
</dbReference>
<keyword evidence="4" id="KW-0805">Transcription regulation</keyword>
<keyword evidence="11" id="KW-1185">Reference proteome</keyword>
<dbReference type="Proteomes" id="UP000092666">
    <property type="component" value="Unassembled WGS sequence"/>
</dbReference>
<evidence type="ECO:0000256" key="4">
    <source>
        <dbReference type="ARBA" id="ARBA00023015"/>
    </source>
</evidence>
<dbReference type="InterPro" id="IPR052202">
    <property type="entry name" value="Yeast_MetPath_Reg"/>
</dbReference>
<dbReference type="PANTHER" id="PTHR47782:SF12">
    <property type="entry name" value="ZN(II)2CYS6 TRANSCRIPTION FACTOR (EUROFUNG)"/>
    <property type="match status" value="1"/>
</dbReference>
<dbReference type="OrthoDB" id="3364175at2759"/>
<keyword evidence="5" id="KW-0238">DNA-binding</keyword>
<feature type="region of interest" description="Disordered" evidence="8">
    <location>
        <begin position="512"/>
        <end position="542"/>
    </location>
</feature>
<evidence type="ECO:0000256" key="2">
    <source>
        <dbReference type="ARBA" id="ARBA00022723"/>
    </source>
</evidence>
<protein>
    <recommendedName>
        <fullName evidence="9">Xylanolytic transcriptional activator regulatory domain-containing protein</fullName>
    </recommendedName>
</protein>
<evidence type="ECO:0000256" key="1">
    <source>
        <dbReference type="ARBA" id="ARBA00004123"/>
    </source>
</evidence>
<dbReference type="GO" id="GO:0008270">
    <property type="term" value="F:zinc ion binding"/>
    <property type="evidence" value="ECO:0007669"/>
    <property type="project" value="InterPro"/>
</dbReference>
<name>A0A1B9GK85_9TREE</name>
<feature type="compositionally biased region" description="Polar residues" evidence="8">
    <location>
        <begin position="533"/>
        <end position="542"/>
    </location>
</feature>